<feature type="transmembrane region" description="Helical" evidence="1">
    <location>
        <begin position="199"/>
        <end position="217"/>
    </location>
</feature>
<accession>A0A3B0VF58</accession>
<evidence type="ECO:0000256" key="1">
    <source>
        <dbReference type="SAM" id="Phobius"/>
    </source>
</evidence>
<name>A0A3B0VF58_9ZZZZ</name>
<dbReference type="PANTHER" id="PTHR37305">
    <property type="entry name" value="INTEGRAL MEMBRANE PROTEIN-RELATED"/>
    <property type="match status" value="1"/>
</dbReference>
<protein>
    <recommendedName>
        <fullName evidence="3">ABC transporter, permease protein</fullName>
    </recommendedName>
</protein>
<keyword evidence="1" id="KW-0812">Transmembrane</keyword>
<dbReference type="PANTHER" id="PTHR37305:SF1">
    <property type="entry name" value="MEMBRANE PROTEIN"/>
    <property type="match status" value="1"/>
</dbReference>
<feature type="transmembrane region" description="Helical" evidence="1">
    <location>
        <begin position="75"/>
        <end position="97"/>
    </location>
</feature>
<feature type="transmembrane region" description="Helical" evidence="1">
    <location>
        <begin position="118"/>
        <end position="147"/>
    </location>
</feature>
<keyword evidence="1" id="KW-1133">Transmembrane helix</keyword>
<dbReference type="GO" id="GO:0005886">
    <property type="term" value="C:plasma membrane"/>
    <property type="evidence" value="ECO:0007669"/>
    <property type="project" value="UniProtKB-SubCell"/>
</dbReference>
<sequence>MKKIMSFIQLELLKVWKRPLTWIVIILAVFSVVGTIVGAYSLMLNNNLYNASTDQIITVEEGISNFTLPGALPSALSIAHVVGSWLLVIFTAVFIGMEESWGTLRVMLSTGISRGQYLAGKLGALLFVTIAFVFVALVTGTVTASIIQATTNIPIPEQEITGRVLSSLLMMSLRVTAVLYIPILLTFCATILSRSQVTGIAIGLGYFLFEAIMKSTFNSLGPTGETLRPLLIGYNVATIMEFNRFDVGPLPTLSPSIIEASVALTIYTILFIGVSWIVFHRRDITSAKGS</sequence>
<feature type="transmembrane region" description="Helical" evidence="1">
    <location>
        <begin position="257"/>
        <end position="279"/>
    </location>
</feature>
<feature type="transmembrane region" description="Helical" evidence="1">
    <location>
        <begin position="20"/>
        <end position="43"/>
    </location>
</feature>
<proteinExistence type="predicted"/>
<dbReference type="GO" id="GO:0140359">
    <property type="term" value="F:ABC-type transporter activity"/>
    <property type="evidence" value="ECO:0007669"/>
    <property type="project" value="InterPro"/>
</dbReference>
<dbReference type="AlphaFoldDB" id="A0A3B0VF58"/>
<reference evidence="2" key="1">
    <citation type="submission" date="2018-06" db="EMBL/GenBank/DDBJ databases">
        <authorList>
            <person name="Zhirakovskaya E."/>
        </authorList>
    </citation>
    <scope>NUCLEOTIDE SEQUENCE</scope>
</reference>
<evidence type="ECO:0000313" key="2">
    <source>
        <dbReference type="EMBL" id="VAW30636.1"/>
    </source>
</evidence>
<feature type="transmembrane region" description="Helical" evidence="1">
    <location>
        <begin position="167"/>
        <end position="192"/>
    </location>
</feature>
<keyword evidence="1" id="KW-0472">Membrane</keyword>
<gene>
    <name evidence="2" type="ORF">MNBD_CHLOROFLEXI01-2069</name>
</gene>
<dbReference type="Pfam" id="PF12730">
    <property type="entry name" value="ABC2_membrane_4"/>
    <property type="match status" value="1"/>
</dbReference>
<organism evidence="2">
    <name type="scientific">hydrothermal vent metagenome</name>
    <dbReference type="NCBI Taxonomy" id="652676"/>
    <lineage>
        <taxon>unclassified sequences</taxon>
        <taxon>metagenomes</taxon>
        <taxon>ecological metagenomes</taxon>
    </lineage>
</organism>
<evidence type="ECO:0008006" key="3">
    <source>
        <dbReference type="Google" id="ProtNLM"/>
    </source>
</evidence>
<dbReference type="EMBL" id="UOEU01000073">
    <property type="protein sequence ID" value="VAW30636.1"/>
    <property type="molecule type" value="Genomic_DNA"/>
</dbReference>